<evidence type="ECO:0000256" key="1">
    <source>
        <dbReference type="ARBA" id="ARBA00022837"/>
    </source>
</evidence>
<sequence length="148" mass="16465">MVFHLMIVGLCLVSMATNIYCGRRDAKKPPPTAMEIGTLLYNIIDSNKDGMIGKLEWAAFLDAADTDHNDEVTASEYVRYFMKASSVLKITWIHALFQLGDFSNDGVLTMADIDQIVSLDIDGDGFVSDEECIEACAMILKKYDPELE</sequence>
<gene>
    <name evidence="4" type="primary">LOC106156474</name>
</gene>
<dbReference type="KEGG" id="lak:106156474"/>
<accession>A0A1S3HNT3</accession>
<dbReference type="InterPro" id="IPR011992">
    <property type="entry name" value="EF-hand-dom_pair"/>
</dbReference>
<evidence type="ECO:0000313" key="4">
    <source>
        <dbReference type="RefSeq" id="XP_013387191.1"/>
    </source>
</evidence>
<dbReference type="AlphaFoldDB" id="A0A1S3HNT3"/>
<organism evidence="3 4">
    <name type="scientific">Lingula anatina</name>
    <name type="common">Brachiopod</name>
    <name type="synonym">Lingula unguis</name>
    <dbReference type="NCBI Taxonomy" id="7574"/>
    <lineage>
        <taxon>Eukaryota</taxon>
        <taxon>Metazoa</taxon>
        <taxon>Spiralia</taxon>
        <taxon>Lophotrochozoa</taxon>
        <taxon>Brachiopoda</taxon>
        <taxon>Linguliformea</taxon>
        <taxon>Lingulata</taxon>
        <taxon>Lingulida</taxon>
        <taxon>Linguloidea</taxon>
        <taxon>Lingulidae</taxon>
        <taxon>Lingula</taxon>
    </lineage>
</organism>
<dbReference type="PROSITE" id="PS00018">
    <property type="entry name" value="EF_HAND_1"/>
    <property type="match status" value="1"/>
</dbReference>
<dbReference type="Gene3D" id="1.10.238.10">
    <property type="entry name" value="EF-hand"/>
    <property type="match status" value="1"/>
</dbReference>
<protein>
    <submittedName>
        <fullName evidence="4">Uncharacterized protein LOC106156474 isoform X1</fullName>
    </submittedName>
</protein>
<evidence type="ECO:0000313" key="3">
    <source>
        <dbReference type="Proteomes" id="UP000085678"/>
    </source>
</evidence>
<dbReference type="GO" id="GO:0005509">
    <property type="term" value="F:calcium ion binding"/>
    <property type="evidence" value="ECO:0007669"/>
    <property type="project" value="InterPro"/>
</dbReference>
<dbReference type="RefSeq" id="XP_013387191.1">
    <property type="nucleotide sequence ID" value="XM_013531737.1"/>
</dbReference>
<proteinExistence type="predicted"/>
<keyword evidence="2" id="KW-0732">Signal</keyword>
<dbReference type="Proteomes" id="UP000085678">
    <property type="component" value="Unplaced"/>
</dbReference>
<dbReference type="SUPFAM" id="SSF47473">
    <property type="entry name" value="EF-hand"/>
    <property type="match status" value="1"/>
</dbReference>
<name>A0A1S3HNT3_LINAN</name>
<keyword evidence="1" id="KW-0106">Calcium</keyword>
<keyword evidence="3" id="KW-1185">Reference proteome</keyword>
<feature type="signal peptide" evidence="2">
    <location>
        <begin position="1"/>
        <end position="16"/>
    </location>
</feature>
<reference evidence="4" key="1">
    <citation type="submission" date="2025-08" db="UniProtKB">
        <authorList>
            <consortium name="RefSeq"/>
        </authorList>
    </citation>
    <scope>IDENTIFICATION</scope>
    <source>
        <tissue evidence="4">Gonads</tissue>
    </source>
</reference>
<evidence type="ECO:0000256" key="2">
    <source>
        <dbReference type="SAM" id="SignalP"/>
    </source>
</evidence>
<dbReference type="InterPro" id="IPR018247">
    <property type="entry name" value="EF_Hand_1_Ca_BS"/>
</dbReference>
<feature type="chain" id="PRO_5010363350" evidence="2">
    <location>
        <begin position="17"/>
        <end position="148"/>
    </location>
</feature>
<dbReference type="GeneID" id="106156474"/>